<dbReference type="PANTHER" id="PTHR43798">
    <property type="entry name" value="MONOACYLGLYCEROL LIPASE"/>
    <property type="match status" value="1"/>
</dbReference>
<dbReference type="AlphaFoldDB" id="A0A2W5KGK8"/>
<comment type="similarity">
    <text evidence="1">Belongs to the AB hydrolase superfamily.</text>
</comment>
<dbReference type="Gene3D" id="3.40.50.1820">
    <property type="entry name" value="alpha/beta hydrolase"/>
    <property type="match status" value="1"/>
</dbReference>
<name>A0A2W5KGK8_9GAMM</name>
<dbReference type="SUPFAM" id="SSF53474">
    <property type="entry name" value="alpha/beta-Hydrolases"/>
    <property type="match status" value="1"/>
</dbReference>
<dbReference type="PANTHER" id="PTHR43798:SF14">
    <property type="entry name" value="SERINE HYDROLASE-LIKE PROTEIN DDB_G0286239"/>
    <property type="match status" value="1"/>
</dbReference>
<dbReference type="InterPro" id="IPR000073">
    <property type="entry name" value="AB_hydrolase_1"/>
</dbReference>
<accession>A0A2W5KGK8</accession>
<evidence type="ECO:0000256" key="1">
    <source>
        <dbReference type="ARBA" id="ARBA00008645"/>
    </source>
</evidence>
<comment type="caution">
    <text evidence="4">The sequence shown here is derived from an EMBL/GenBank/DDBJ whole genome shotgun (WGS) entry which is preliminary data.</text>
</comment>
<evidence type="ECO:0000313" key="4">
    <source>
        <dbReference type="EMBL" id="PZQ14854.1"/>
    </source>
</evidence>
<dbReference type="GO" id="GO:0016020">
    <property type="term" value="C:membrane"/>
    <property type="evidence" value="ECO:0007669"/>
    <property type="project" value="TreeGrafter"/>
</dbReference>
<evidence type="ECO:0000256" key="2">
    <source>
        <dbReference type="ARBA" id="ARBA00022801"/>
    </source>
</evidence>
<dbReference type="PRINTS" id="PR00111">
    <property type="entry name" value="ABHYDROLASE"/>
</dbReference>
<dbReference type="Pfam" id="PF00561">
    <property type="entry name" value="Abhydrolase_1"/>
    <property type="match status" value="1"/>
</dbReference>
<evidence type="ECO:0000259" key="3">
    <source>
        <dbReference type="Pfam" id="PF00561"/>
    </source>
</evidence>
<dbReference type="EMBL" id="QFPO01000007">
    <property type="protein sequence ID" value="PZQ14854.1"/>
    <property type="molecule type" value="Genomic_DNA"/>
</dbReference>
<dbReference type="GO" id="GO:0016787">
    <property type="term" value="F:hydrolase activity"/>
    <property type="evidence" value="ECO:0007669"/>
    <property type="project" value="UniProtKB-KW"/>
</dbReference>
<sequence>MSAPDEQVFELPQLTIAARCWGDPSLPPLLALHGWLDNAGSFDRLAPLLADRHRVIAIDLPGHGRSAHRPAGAWYHYVDFLDEILAVLDRLGRPRVDLLGHSLGGTLACMLAGAFPERIDRLALIEALGPLTGPDEETATRLRTGLEARRDRRGDRRRVFETVEAAIAARLTAGGLSKHGARPIVERGLRRVEDGFVWASDARLRLSSPMRFSEAQVLAVLAGIDAPTLLVLTEPDTPYLPREGIERRAARVAGIEIVRLGGGHHLHLERPEPVAAALSAFFARTPARG</sequence>
<protein>
    <submittedName>
        <fullName evidence="4">Alpha/beta hydrolase</fullName>
    </submittedName>
</protein>
<gene>
    <name evidence="4" type="ORF">DI564_10180</name>
</gene>
<evidence type="ECO:0000313" key="5">
    <source>
        <dbReference type="Proteomes" id="UP000249046"/>
    </source>
</evidence>
<dbReference type="InterPro" id="IPR029058">
    <property type="entry name" value="AB_hydrolase_fold"/>
</dbReference>
<reference evidence="4 5" key="1">
    <citation type="submission" date="2017-08" db="EMBL/GenBank/DDBJ databases">
        <title>Infants hospitalized years apart are colonized by the same room-sourced microbial strains.</title>
        <authorList>
            <person name="Brooks B."/>
            <person name="Olm M.R."/>
            <person name="Firek B.A."/>
            <person name="Baker R."/>
            <person name="Thomas B.C."/>
            <person name="Morowitz M.J."/>
            <person name="Banfield J.F."/>
        </authorList>
    </citation>
    <scope>NUCLEOTIDE SEQUENCE [LARGE SCALE GENOMIC DNA]</scope>
    <source>
        <strain evidence="4">S2_005_003_R2_42</strain>
    </source>
</reference>
<dbReference type="PRINTS" id="PR00412">
    <property type="entry name" value="EPOXHYDRLASE"/>
</dbReference>
<keyword evidence="2 4" id="KW-0378">Hydrolase</keyword>
<dbReference type="InterPro" id="IPR050266">
    <property type="entry name" value="AB_hydrolase_sf"/>
</dbReference>
<organism evidence="4 5">
    <name type="scientific">Rhodanobacter denitrificans</name>
    <dbReference type="NCBI Taxonomy" id="666685"/>
    <lineage>
        <taxon>Bacteria</taxon>
        <taxon>Pseudomonadati</taxon>
        <taxon>Pseudomonadota</taxon>
        <taxon>Gammaproteobacteria</taxon>
        <taxon>Lysobacterales</taxon>
        <taxon>Rhodanobacteraceae</taxon>
        <taxon>Rhodanobacter</taxon>
    </lineage>
</organism>
<feature type="domain" description="AB hydrolase-1" evidence="3">
    <location>
        <begin position="27"/>
        <end position="271"/>
    </location>
</feature>
<proteinExistence type="inferred from homology"/>
<dbReference type="InterPro" id="IPR000639">
    <property type="entry name" value="Epox_hydrolase-like"/>
</dbReference>
<dbReference type="Proteomes" id="UP000249046">
    <property type="component" value="Unassembled WGS sequence"/>
</dbReference>